<evidence type="ECO:0000256" key="4">
    <source>
        <dbReference type="ARBA" id="ARBA00022614"/>
    </source>
</evidence>
<dbReference type="PANTHER" id="PTHR45973:SF9">
    <property type="entry name" value="LEUCINE-RICH REPEAT-CONTAINING PROTEIN 46"/>
    <property type="match status" value="1"/>
</dbReference>
<keyword evidence="7" id="KW-0966">Cell projection</keyword>
<sequence length="233" mass="26642">MTDITLDLVRKKSEHHDGLLEELEEISLHQLGIRRISGIQHWCRRLKILYLQGNLIERIEGLGKLKCLTYLNLAMNNIERIEGLEGCESLQKLDLTGNFIGEEYSSIYRLKENTLLHLNKNHPLGTTRKGNGRPLNVNEGKWEYKLDDQKDSLVLTVFLPKHLDVSVMNVDVQPTFIRVTVRGKILQLVFLFDEVSPDRSNVMRVTSTGHLVVTMPKVAKEFGMPSLRDLGSK</sequence>
<protein>
    <recommendedName>
        <fullName evidence="8">Dynein axonemal assembly factor 1 homolog</fullName>
    </recommendedName>
</protein>
<dbReference type="Pfam" id="PF12799">
    <property type="entry name" value="LRR_4"/>
    <property type="match status" value="1"/>
</dbReference>
<feature type="domain" description="CS" evidence="10">
    <location>
        <begin position="139"/>
        <end position="228"/>
    </location>
</feature>
<dbReference type="InterPro" id="IPR050576">
    <property type="entry name" value="Cilia_flagella_integrity"/>
</dbReference>
<comment type="similarity">
    <text evidence="3">Belongs to the DNAAF1 family.</text>
</comment>
<comment type="function">
    <text evidence="1">Cilium-specific protein required for cilia structures.</text>
</comment>
<dbReference type="SUPFAM" id="SSF52058">
    <property type="entry name" value="L domain-like"/>
    <property type="match status" value="1"/>
</dbReference>
<gene>
    <name evidence="11" type="ORF">CTOB1V02_LOCUS5456</name>
</gene>
<organism evidence="11">
    <name type="scientific">Cyprideis torosa</name>
    <dbReference type="NCBI Taxonomy" id="163714"/>
    <lineage>
        <taxon>Eukaryota</taxon>
        <taxon>Metazoa</taxon>
        <taxon>Ecdysozoa</taxon>
        <taxon>Arthropoda</taxon>
        <taxon>Crustacea</taxon>
        <taxon>Oligostraca</taxon>
        <taxon>Ostracoda</taxon>
        <taxon>Podocopa</taxon>
        <taxon>Podocopida</taxon>
        <taxon>Cytherocopina</taxon>
        <taxon>Cytheroidea</taxon>
        <taxon>Cytherideidae</taxon>
        <taxon>Cyprideis</taxon>
    </lineage>
</organism>
<dbReference type="AlphaFoldDB" id="A0A7R8WE99"/>
<dbReference type="InterPro" id="IPR007052">
    <property type="entry name" value="CS_dom"/>
</dbReference>
<dbReference type="SUPFAM" id="SSF49764">
    <property type="entry name" value="HSP20-like chaperones"/>
    <property type="match status" value="1"/>
</dbReference>
<keyword evidence="6" id="KW-0969">Cilium</keyword>
<dbReference type="EMBL" id="OB661180">
    <property type="protein sequence ID" value="CAD7227552.1"/>
    <property type="molecule type" value="Genomic_DNA"/>
</dbReference>
<keyword evidence="5" id="KW-0677">Repeat</keyword>
<evidence type="ECO:0000256" key="6">
    <source>
        <dbReference type="ARBA" id="ARBA00023069"/>
    </source>
</evidence>
<evidence type="ECO:0000256" key="7">
    <source>
        <dbReference type="ARBA" id="ARBA00023273"/>
    </source>
</evidence>
<dbReference type="Gene3D" id="3.80.10.10">
    <property type="entry name" value="Ribonuclease Inhibitor"/>
    <property type="match status" value="1"/>
</dbReference>
<name>A0A7R8WE99_9CRUS</name>
<dbReference type="Pfam" id="PF23602">
    <property type="entry name" value="CS_DNAAF11_C"/>
    <property type="match status" value="1"/>
</dbReference>
<reference evidence="11" key="1">
    <citation type="submission" date="2020-11" db="EMBL/GenBank/DDBJ databases">
        <authorList>
            <person name="Tran Van P."/>
        </authorList>
    </citation>
    <scope>NUCLEOTIDE SEQUENCE</scope>
</reference>
<evidence type="ECO:0000256" key="5">
    <source>
        <dbReference type="ARBA" id="ARBA00022737"/>
    </source>
</evidence>
<dbReference type="InterPro" id="IPR032675">
    <property type="entry name" value="LRR_dom_sf"/>
</dbReference>
<comment type="similarity">
    <text evidence="9">Belongs to the tilB family.</text>
</comment>
<dbReference type="InterPro" id="IPR025875">
    <property type="entry name" value="Leu-rich_rpt_4"/>
</dbReference>
<dbReference type="OrthoDB" id="10250990at2759"/>
<dbReference type="PANTHER" id="PTHR45973">
    <property type="entry name" value="PROTEIN PHOSPHATASE 1 REGULATORY SUBUNIT SDS22-RELATED"/>
    <property type="match status" value="1"/>
</dbReference>
<comment type="subcellular location">
    <subcellularLocation>
        <location evidence="2">Cell projection</location>
        <location evidence="2">Cilium</location>
    </subcellularLocation>
</comment>
<evidence type="ECO:0000313" key="11">
    <source>
        <dbReference type="EMBL" id="CAD7227552.1"/>
    </source>
</evidence>
<dbReference type="PROSITE" id="PS51203">
    <property type="entry name" value="CS"/>
    <property type="match status" value="1"/>
</dbReference>
<dbReference type="InterPro" id="IPR001611">
    <property type="entry name" value="Leu-rich_rpt"/>
</dbReference>
<accession>A0A7R8WE99</accession>
<evidence type="ECO:0000256" key="8">
    <source>
        <dbReference type="ARBA" id="ARBA00024433"/>
    </source>
</evidence>
<evidence type="ECO:0000256" key="2">
    <source>
        <dbReference type="ARBA" id="ARBA00004138"/>
    </source>
</evidence>
<dbReference type="SMART" id="SM00365">
    <property type="entry name" value="LRR_SD22"/>
    <property type="match status" value="3"/>
</dbReference>
<dbReference type="PROSITE" id="PS51450">
    <property type="entry name" value="LRR"/>
    <property type="match status" value="2"/>
</dbReference>
<dbReference type="InterPro" id="IPR056496">
    <property type="entry name" value="CS_DNAAF11_C"/>
</dbReference>
<dbReference type="GO" id="GO:0005929">
    <property type="term" value="C:cilium"/>
    <property type="evidence" value="ECO:0007669"/>
    <property type="project" value="UniProtKB-SubCell"/>
</dbReference>
<evidence type="ECO:0000259" key="10">
    <source>
        <dbReference type="PROSITE" id="PS51203"/>
    </source>
</evidence>
<dbReference type="GO" id="GO:0005737">
    <property type="term" value="C:cytoplasm"/>
    <property type="evidence" value="ECO:0007669"/>
    <property type="project" value="UniProtKB-ARBA"/>
</dbReference>
<evidence type="ECO:0000256" key="1">
    <source>
        <dbReference type="ARBA" id="ARBA00003843"/>
    </source>
</evidence>
<proteinExistence type="inferred from homology"/>
<evidence type="ECO:0000256" key="9">
    <source>
        <dbReference type="ARBA" id="ARBA00049982"/>
    </source>
</evidence>
<evidence type="ECO:0000256" key="3">
    <source>
        <dbReference type="ARBA" id="ARBA00006453"/>
    </source>
</evidence>
<keyword evidence="4" id="KW-0433">Leucine-rich repeat</keyword>
<dbReference type="InterPro" id="IPR008978">
    <property type="entry name" value="HSP20-like_chaperone"/>
</dbReference>